<dbReference type="Pfam" id="PF00152">
    <property type="entry name" value="tRNA-synt_2"/>
    <property type="match status" value="1"/>
</dbReference>
<evidence type="ECO:0000313" key="12">
    <source>
        <dbReference type="Proteomes" id="UP001148786"/>
    </source>
</evidence>
<dbReference type="PANTHER" id="PTHR22594">
    <property type="entry name" value="ASPARTYL/LYSYL-TRNA SYNTHETASE"/>
    <property type="match status" value="1"/>
</dbReference>
<evidence type="ECO:0000256" key="6">
    <source>
        <dbReference type="ARBA" id="ARBA00022917"/>
    </source>
</evidence>
<evidence type="ECO:0000256" key="1">
    <source>
        <dbReference type="ARBA" id="ARBA00008226"/>
    </source>
</evidence>
<dbReference type="AlphaFoldDB" id="A0A9W8N275"/>
<proteinExistence type="inferred from homology"/>
<keyword evidence="7" id="KW-0030">Aminoacyl-tRNA synthetase</keyword>
<dbReference type="InterPro" id="IPR004365">
    <property type="entry name" value="NA-bd_OB_tRNA"/>
</dbReference>
<dbReference type="InterPro" id="IPR012340">
    <property type="entry name" value="NA-bd_OB-fold"/>
</dbReference>
<dbReference type="PANTHER" id="PTHR22594:SF34">
    <property type="entry name" value="ASPARAGINE--TRNA LIGASE, MITOCHONDRIAL-RELATED"/>
    <property type="match status" value="1"/>
</dbReference>
<evidence type="ECO:0000256" key="8">
    <source>
        <dbReference type="ARBA" id="ARBA00029886"/>
    </source>
</evidence>
<dbReference type="PROSITE" id="PS50862">
    <property type="entry name" value="AA_TRNA_LIGASE_II"/>
    <property type="match status" value="1"/>
</dbReference>
<dbReference type="PRINTS" id="PR01042">
    <property type="entry name" value="TRNASYNTHASP"/>
</dbReference>
<dbReference type="InterPro" id="IPR006195">
    <property type="entry name" value="aa-tRNA-synth_II"/>
</dbReference>
<dbReference type="Gene3D" id="2.40.50.140">
    <property type="entry name" value="Nucleic acid-binding proteins"/>
    <property type="match status" value="1"/>
</dbReference>
<evidence type="ECO:0000313" key="11">
    <source>
        <dbReference type="EMBL" id="KAJ3517794.1"/>
    </source>
</evidence>
<dbReference type="CDD" id="cd04318">
    <property type="entry name" value="EcAsnRS_like_N"/>
    <property type="match status" value="1"/>
</dbReference>
<dbReference type="SUPFAM" id="SSF55681">
    <property type="entry name" value="Class II aaRS and biotin synthetases"/>
    <property type="match status" value="1"/>
</dbReference>
<organism evidence="11 12">
    <name type="scientific">Agrocybe chaxingu</name>
    <dbReference type="NCBI Taxonomy" id="84603"/>
    <lineage>
        <taxon>Eukaryota</taxon>
        <taxon>Fungi</taxon>
        <taxon>Dikarya</taxon>
        <taxon>Basidiomycota</taxon>
        <taxon>Agaricomycotina</taxon>
        <taxon>Agaricomycetes</taxon>
        <taxon>Agaricomycetidae</taxon>
        <taxon>Agaricales</taxon>
        <taxon>Agaricineae</taxon>
        <taxon>Strophariaceae</taxon>
        <taxon>Agrocybe</taxon>
    </lineage>
</organism>
<dbReference type="NCBIfam" id="TIGR00457">
    <property type="entry name" value="asnS"/>
    <property type="match status" value="1"/>
</dbReference>
<name>A0A9W8N275_9AGAR</name>
<sequence length="499" mass="55307">MILRRLASTAATTKFSLPPTIRQLLASPTTGATYSVPTTTVSGWIKSIRKQKNVSFAVINDGSSPKGLQAVLVKGKDDEVLRRLSNGAAVRLTGRLVSSPGAGQSHELLVDENAGGEVVVLGDCNPETYPIQKKSLTAEYLRDHVHLRTRTSHIAAMIRLRDVLARRINDWFESQGFCYANTPVITGNDAEGAGEAFRLALAESQHPATAKPIQSQHPTPTEFFSRPAYLTVSHQLHLEALATALSRVYTLSPCFRAEPSLTGRHLAEFWMLEAEWAFPTANGVHGVCDLTEALLRETVGELLSTEDVDLLWQDVGDSRRRILQNAIETPASWIHMTYSEAIQELEKVSTSGTVKFTYTPKWGHGLQSEHERWLAETLIGRPVFVVDYPAALKPFYMRANPDDKTVACFDLLVPYVGELVGGSVREERAAVLEQKMRDDGLLDGSQEGSYEWYLDLRRYGGAPHAGFGMGFERLMSWISGIDNIRECIPMPRWAGRMLL</sequence>
<protein>
    <recommendedName>
        <fullName evidence="9">Asparagine--tRNA ligase, mitochondrial</fullName>
        <ecNumber evidence="2">6.1.1.22</ecNumber>
    </recommendedName>
    <alternativeName>
        <fullName evidence="8">Asparaginyl-tRNA synthetase</fullName>
    </alternativeName>
</protein>
<keyword evidence="4" id="KW-0547">Nucleotide-binding</keyword>
<dbReference type="GO" id="GO:0003676">
    <property type="term" value="F:nucleic acid binding"/>
    <property type="evidence" value="ECO:0007669"/>
    <property type="project" value="InterPro"/>
</dbReference>
<dbReference type="InterPro" id="IPR002312">
    <property type="entry name" value="Asp/Asn-tRNA-synth_IIb"/>
</dbReference>
<dbReference type="InterPro" id="IPR004522">
    <property type="entry name" value="Asn-tRNA-ligase"/>
</dbReference>
<feature type="domain" description="Aminoacyl-transfer RNA synthetases class-II family profile" evidence="10">
    <location>
        <begin position="158"/>
        <end position="489"/>
    </location>
</feature>
<dbReference type="EMBL" id="JANKHO010000010">
    <property type="protein sequence ID" value="KAJ3517794.1"/>
    <property type="molecule type" value="Genomic_DNA"/>
</dbReference>
<comment type="caution">
    <text evidence="11">The sequence shown here is derived from an EMBL/GenBank/DDBJ whole genome shotgun (WGS) entry which is preliminary data.</text>
</comment>
<dbReference type="Pfam" id="PF01336">
    <property type="entry name" value="tRNA_anti-codon"/>
    <property type="match status" value="1"/>
</dbReference>
<evidence type="ECO:0000256" key="3">
    <source>
        <dbReference type="ARBA" id="ARBA00022598"/>
    </source>
</evidence>
<dbReference type="GO" id="GO:0005524">
    <property type="term" value="F:ATP binding"/>
    <property type="evidence" value="ECO:0007669"/>
    <property type="project" value="UniProtKB-KW"/>
</dbReference>
<dbReference type="Proteomes" id="UP001148786">
    <property type="component" value="Unassembled WGS sequence"/>
</dbReference>
<dbReference type="EC" id="6.1.1.22" evidence="2"/>
<dbReference type="Gene3D" id="3.30.930.10">
    <property type="entry name" value="Bira Bifunctional Protein, Domain 2"/>
    <property type="match status" value="1"/>
</dbReference>
<dbReference type="InterPro" id="IPR004364">
    <property type="entry name" value="Aa-tRNA-synt_II"/>
</dbReference>
<keyword evidence="3" id="KW-0436">Ligase</keyword>
<evidence type="ECO:0000256" key="9">
    <source>
        <dbReference type="ARBA" id="ARBA00068798"/>
    </source>
</evidence>
<comment type="similarity">
    <text evidence="1">Belongs to the class-II aminoacyl-tRNA synthetase family.</text>
</comment>
<dbReference type="SUPFAM" id="SSF50249">
    <property type="entry name" value="Nucleic acid-binding proteins"/>
    <property type="match status" value="1"/>
</dbReference>
<accession>A0A9W8N275</accession>
<evidence type="ECO:0000256" key="2">
    <source>
        <dbReference type="ARBA" id="ARBA00012816"/>
    </source>
</evidence>
<keyword evidence="6" id="KW-0648">Protein biosynthesis</keyword>
<evidence type="ECO:0000259" key="10">
    <source>
        <dbReference type="PROSITE" id="PS50862"/>
    </source>
</evidence>
<dbReference type="FunFam" id="3.30.930.10:FF:000016">
    <property type="entry name" value="Asparagine--tRNA ligase"/>
    <property type="match status" value="1"/>
</dbReference>
<evidence type="ECO:0000256" key="5">
    <source>
        <dbReference type="ARBA" id="ARBA00022840"/>
    </source>
</evidence>
<keyword evidence="12" id="KW-1185">Reference proteome</keyword>
<dbReference type="NCBIfam" id="NF003037">
    <property type="entry name" value="PRK03932.1"/>
    <property type="match status" value="1"/>
</dbReference>
<keyword evidence="5" id="KW-0067">ATP-binding</keyword>
<evidence type="ECO:0000256" key="7">
    <source>
        <dbReference type="ARBA" id="ARBA00023146"/>
    </source>
</evidence>
<dbReference type="GO" id="GO:0005739">
    <property type="term" value="C:mitochondrion"/>
    <property type="evidence" value="ECO:0007669"/>
    <property type="project" value="TreeGrafter"/>
</dbReference>
<dbReference type="OrthoDB" id="1931232at2759"/>
<dbReference type="InterPro" id="IPR045864">
    <property type="entry name" value="aa-tRNA-synth_II/BPL/LPL"/>
</dbReference>
<gene>
    <name evidence="11" type="ORF">NLJ89_g266</name>
</gene>
<evidence type="ECO:0000256" key="4">
    <source>
        <dbReference type="ARBA" id="ARBA00022741"/>
    </source>
</evidence>
<reference evidence="11" key="1">
    <citation type="submission" date="2022-07" db="EMBL/GenBank/DDBJ databases">
        <title>Genome Sequence of Agrocybe chaxingu.</title>
        <authorList>
            <person name="Buettner E."/>
        </authorList>
    </citation>
    <scope>NUCLEOTIDE SEQUENCE</scope>
    <source>
        <strain evidence="11">MP-N11</strain>
    </source>
</reference>
<dbReference type="GO" id="GO:0006421">
    <property type="term" value="P:asparaginyl-tRNA aminoacylation"/>
    <property type="evidence" value="ECO:0007669"/>
    <property type="project" value="InterPro"/>
</dbReference>
<dbReference type="GO" id="GO:0004816">
    <property type="term" value="F:asparagine-tRNA ligase activity"/>
    <property type="evidence" value="ECO:0007669"/>
    <property type="project" value="UniProtKB-EC"/>
</dbReference>